<keyword evidence="4" id="KW-1185">Reference proteome</keyword>
<sequence length="391" mass="39921">MKLQKALWLPAVVAALSGVSTANAGSVSSPNSYTDAGTKVSNTASVSYAVGGTNQTDVDSNTATFLVDVKVNFVVDRVETSPYTVSNGGTTKTVAAYTISNLGNAPMSFLVTKPVDQATNTTVSYPTPVADTIDFPSSPAFSFTGSGDTTLGNGDDATLTAVGSHYATILVQPDETYTVYVTMTDAGFVGVDADIASLLTTVYGYKASYSSDGTLAATEHDVDTGDQDPTNGSTATSGSDNINAVDIVYADVGRNNTETVDNAVELDFPFLAIVKTSQVISDPINGTTNPKAIPGAVVEYSLEVQNWGGAAAAGINLSDAIPANTTYVANSTELDSVAVTDTGTMATTVEATIATLAAATVPGHPAGYPTPTSTATGTPTTKTVTFRVTIN</sequence>
<organism evidence="3 4">
    <name type="scientific">Parathalassolituus penaei</name>
    <dbReference type="NCBI Taxonomy" id="2997323"/>
    <lineage>
        <taxon>Bacteria</taxon>
        <taxon>Pseudomonadati</taxon>
        <taxon>Pseudomonadota</taxon>
        <taxon>Gammaproteobacteria</taxon>
        <taxon>Oceanospirillales</taxon>
        <taxon>Oceanospirillaceae</taxon>
        <taxon>Parathalassolituus</taxon>
    </lineage>
</organism>
<dbReference type="InterPro" id="IPR047589">
    <property type="entry name" value="DUF11_rpt"/>
</dbReference>
<feature type="signal peptide" evidence="2">
    <location>
        <begin position="1"/>
        <end position="24"/>
    </location>
</feature>
<evidence type="ECO:0000313" key="3">
    <source>
        <dbReference type="EMBL" id="MCY0963744.1"/>
    </source>
</evidence>
<evidence type="ECO:0000256" key="1">
    <source>
        <dbReference type="SAM" id="MobiDB-lite"/>
    </source>
</evidence>
<feature type="region of interest" description="Disordered" evidence="1">
    <location>
        <begin position="219"/>
        <end position="239"/>
    </location>
</feature>
<evidence type="ECO:0000313" key="4">
    <source>
        <dbReference type="Proteomes" id="UP001150830"/>
    </source>
</evidence>
<keyword evidence="2" id="KW-0732">Signal</keyword>
<accession>A0A9X3IRE1</accession>
<dbReference type="AlphaFoldDB" id="A0A9X3IRE1"/>
<dbReference type="RefSeq" id="WP_283171963.1">
    <property type="nucleotide sequence ID" value="NZ_JAPNOA010000005.1"/>
</dbReference>
<dbReference type="EMBL" id="JAPNOA010000005">
    <property type="protein sequence ID" value="MCY0963744.1"/>
    <property type="molecule type" value="Genomic_DNA"/>
</dbReference>
<comment type="caution">
    <text evidence="3">The sequence shown here is derived from an EMBL/GenBank/DDBJ whole genome shotgun (WGS) entry which is preliminary data.</text>
</comment>
<reference evidence="3" key="1">
    <citation type="submission" date="2022-11" db="EMBL/GenBank/DDBJ databases">
        <title>Parathalassolutuus dongxingensis gen. nov., sp. nov., a novel member of family Oceanospirillaceae isolated from a coastal shrimp pond in Guangxi, China.</title>
        <authorList>
            <person name="Chen H."/>
        </authorList>
    </citation>
    <scope>NUCLEOTIDE SEQUENCE</scope>
    <source>
        <strain evidence="3">G-43</strain>
    </source>
</reference>
<gene>
    <name evidence="3" type="ORF">OUO13_00905</name>
</gene>
<evidence type="ECO:0008006" key="5">
    <source>
        <dbReference type="Google" id="ProtNLM"/>
    </source>
</evidence>
<dbReference type="Proteomes" id="UP001150830">
    <property type="component" value="Unassembled WGS sequence"/>
</dbReference>
<dbReference type="NCBIfam" id="TIGR01451">
    <property type="entry name" value="B_ant_repeat"/>
    <property type="match status" value="1"/>
</dbReference>
<protein>
    <recommendedName>
        <fullName evidence="5">DUF11 domain-containing protein</fullName>
    </recommendedName>
</protein>
<proteinExistence type="predicted"/>
<name>A0A9X3IRE1_9GAMM</name>
<feature type="chain" id="PRO_5040956157" description="DUF11 domain-containing protein" evidence="2">
    <location>
        <begin position="25"/>
        <end position="391"/>
    </location>
</feature>
<evidence type="ECO:0000256" key="2">
    <source>
        <dbReference type="SAM" id="SignalP"/>
    </source>
</evidence>
<feature type="compositionally biased region" description="Polar residues" evidence="1">
    <location>
        <begin position="227"/>
        <end position="239"/>
    </location>
</feature>